<evidence type="ECO:0000313" key="1">
    <source>
        <dbReference type="EMBL" id="KAF0704917.1"/>
    </source>
</evidence>
<evidence type="ECO:0000313" key="2">
    <source>
        <dbReference type="Proteomes" id="UP000478052"/>
    </source>
</evidence>
<proteinExistence type="predicted"/>
<reference evidence="1 2" key="1">
    <citation type="submission" date="2019-08" db="EMBL/GenBank/DDBJ databases">
        <title>Whole genome of Aphis craccivora.</title>
        <authorList>
            <person name="Voronova N.V."/>
            <person name="Shulinski R.S."/>
            <person name="Bandarenka Y.V."/>
            <person name="Zhorov D.G."/>
            <person name="Warner D."/>
        </authorList>
    </citation>
    <scope>NUCLEOTIDE SEQUENCE [LARGE SCALE GENOMIC DNA]</scope>
    <source>
        <strain evidence="1">180601</strain>
        <tissue evidence="1">Whole Body</tissue>
    </source>
</reference>
<dbReference type="OrthoDB" id="6629838at2759"/>
<sequence length="53" mass="6035">MAVQIKKNLGEQTFVSNRIHRIKTTVPECQWFHVSSDENPADCCSRGLHPPDL</sequence>
<comment type="caution">
    <text evidence="1">The sequence shown here is derived from an EMBL/GenBank/DDBJ whole genome shotgun (WGS) entry which is preliminary data.</text>
</comment>
<gene>
    <name evidence="1" type="ORF">FWK35_00031823</name>
</gene>
<protein>
    <submittedName>
        <fullName evidence="1">Integrase catalytic domain-containing protein</fullName>
    </submittedName>
</protein>
<dbReference type="AlphaFoldDB" id="A0A6G0VPL0"/>
<name>A0A6G0VPL0_APHCR</name>
<organism evidence="1 2">
    <name type="scientific">Aphis craccivora</name>
    <name type="common">Cowpea aphid</name>
    <dbReference type="NCBI Taxonomy" id="307492"/>
    <lineage>
        <taxon>Eukaryota</taxon>
        <taxon>Metazoa</taxon>
        <taxon>Ecdysozoa</taxon>
        <taxon>Arthropoda</taxon>
        <taxon>Hexapoda</taxon>
        <taxon>Insecta</taxon>
        <taxon>Pterygota</taxon>
        <taxon>Neoptera</taxon>
        <taxon>Paraneoptera</taxon>
        <taxon>Hemiptera</taxon>
        <taxon>Sternorrhyncha</taxon>
        <taxon>Aphidomorpha</taxon>
        <taxon>Aphidoidea</taxon>
        <taxon>Aphididae</taxon>
        <taxon>Aphidini</taxon>
        <taxon>Aphis</taxon>
        <taxon>Aphis</taxon>
    </lineage>
</organism>
<keyword evidence="2" id="KW-1185">Reference proteome</keyword>
<accession>A0A6G0VPL0</accession>
<dbReference type="EMBL" id="VUJU01013422">
    <property type="protein sequence ID" value="KAF0704917.1"/>
    <property type="molecule type" value="Genomic_DNA"/>
</dbReference>
<dbReference type="Proteomes" id="UP000478052">
    <property type="component" value="Unassembled WGS sequence"/>
</dbReference>
<feature type="non-terminal residue" evidence="1">
    <location>
        <position position="53"/>
    </location>
</feature>